<feature type="transmembrane region" description="Helical" evidence="22">
    <location>
        <begin position="111"/>
        <end position="131"/>
    </location>
</feature>
<reference evidence="23 24" key="1">
    <citation type="submission" date="2021-03" db="EMBL/GenBank/DDBJ databases">
        <title>Genomic Encyclopedia of Type Strains, Phase IV (KMG-IV): sequencing the most valuable type-strain genomes for metagenomic binning, comparative biology and taxonomic classification.</title>
        <authorList>
            <person name="Goeker M."/>
        </authorList>
    </citation>
    <scope>NUCLEOTIDE SEQUENCE [LARGE SCALE GENOMIC DNA]</scope>
    <source>
        <strain evidence="23 24">DSM 27138</strain>
    </source>
</reference>
<evidence type="ECO:0000313" key="24">
    <source>
        <dbReference type="Proteomes" id="UP001519289"/>
    </source>
</evidence>
<evidence type="ECO:0000256" key="13">
    <source>
        <dbReference type="ARBA" id="ARBA00023316"/>
    </source>
</evidence>
<evidence type="ECO:0000256" key="8">
    <source>
        <dbReference type="ARBA" id="ARBA00022960"/>
    </source>
</evidence>
<organism evidence="23 24">
    <name type="scientific">Symbiobacterium terraclitae</name>
    <dbReference type="NCBI Taxonomy" id="557451"/>
    <lineage>
        <taxon>Bacteria</taxon>
        <taxon>Bacillati</taxon>
        <taxon>Bacillota</taxon>
        <taxon>Clostridia</taxon>
        <taxon>Eubacteriales</taxon>
        <taxon>Symbiobacteriaceae</taxon>
        <taxon>Symbiobacterium</taxon>
    </lineage>
</organism>
<evidence type="ECO:0000256" key="2">
    <source>
        <dbReference type="ARBA" id="ARBA00004752"/>
    </source>
</evidence>
<evidence type="ECO:0000256" key="21">
    <source>
        <dbReference type="ARBA" id="ARBA00049966"/>
    </source>
</evidence>
<evidence type="ECO:0000256" key="6">
    <source>
        <dbReference type="ARBA" id="ARBA00022679"/>
    </source>
</evidence>
<accession>A0ABS4JNN8</accession>
<feature type="transmembrane region" description="Helical" evidence="22">
    <location>
        <begin position="339"/>
        <end position="360"/>
    </location>
</feature>
<evidence type="ECO:0000256" key="9">
    <source>
        <dbReference type="ARBA" id="ARBA00022984"/>
    </source>
</evidence>
<feature type="transmembrane region" description="Helical" evidence="22">
    <location>
        <begin position="185"/>
        <end position="205"/>
    </location>
</feature>
<feature type="transmembrane region" description="Helical" evidence="22">
    <location>
        <begin position="305"/>
        <end position="327"/>
    </location>
</feature>
<sequence>MHPIRRSPDYTLMAVVALLLGIGIVMVYTSSTAIAEADFGNRYYFLVRQAIWVAIGLGSMAVFASINPWFWQRHSRTALLVAIVLLILVVIPGVGISRLGARRWLGYGQLAFQPSEVTKFAFIMWLSTYLARNARDVQNFVRGLLPPLLVLGLLFGLIMLEPDLGTSLTLAGTGGLMLFAAGARLSHLAGLAVVGVAGIFALAKIDEERWSRITTFLNPWADPTDSGYQIIQALLAFGSGGLFGVGIGQSRQKYFYLPERHTDMIYAVLGEELGFIGAVLVLLLFFAFAWRGYRISIQAPDRFTSLLAAGVTSLITLQAALNIAVVTASVPSTGIPLPFLSYGGTSLLITLSGVGILLGVSRYCRN</sequence>
<keyword evidence="10 22" id="KW-1133">Transmembrane helix</keyword>
<evidence type="ECO:0000256" key="4">
    <source>
        <dbReference type="ARBA" id="ARBA00022618"/>
    </source>
</evidence>
<dbReference type="PANTHER" id="PTHR30474:SF2">
    <property type="entry name" value="PEPTIDOGLYCAN GLYCOSYLTRANSFERASE FTSW-RELATED"/>
    <property type="match status" value="1"/>
</dbReference>
<keyword evidence="24" id="KW-1185">Reference proteome</keyword>
<evidence type="ECO:0000256" key="7">
    <source>
        <dbReference type="ARBA" id="ARBA00022692"/>
    </source>
</evidence>
<evidence type="ECO:0000256" key="20">
    <source>
        <dbReference type="ARBA" id="ARBA00049902"/>
    </source>
</evidence>
<dbReference type="NCBIfam" id="TIGR02614">
    <property type="entry name" value="ftsW"/>
    <property type="match status" value="1"/>
</dbReference>
<keyword evidence="6" id="KW-0808">Transferase</keyword>
<keyword evidence="9" id="KW-0573">Peptidoglycan synthesis</keyword>
<feature type="transmembrane region" description="Helical" evidence="22">
    <location>
        <begin position="78"/>
        <end position="99"/>
    </location>
</feature>
<feature type="transmembrane region" description="Helical" evidence="22">
    <location>
        <begin position="50"/>
        <end position="71"/>
    </location>
</feature>
<keyword evidence="8" id="KW-0133">Cell shape</keyword>
<evidence type="ECO:0000256" key="3">
    <source>
        <dbReference type="ARBA" id="ARBA00022475"/>
    </source>
</evidence>
<comment type="subcellular location">
    <subcellularLocation>
        <location evidence="1">Cell membrane</location>
        <topology evidence="1">Multi-pass membrane protein</topology>
    </subcellularLocation>
</comment>
<gene>
    <name evidence="23" type="ORF">J2Z79_000531</name>
</gene>
<keyword evidence="7 22" id="KW-0812">Transmembrane</keyword>
<dbReference type="EMBL" id="JAGGLG010000003">
    <property type="protein sequence ID" value="MBP2017157.1"/>
    <property type="molecule type" value="Genomic_DNA"/>
</dbReference>
<dbReference type="InterPro" id="IPR001182">
    <property type="entry name" value="FtsW/RodA"/>
</dbReference>
<keyword evidence="4 23" id="KW-0132">Cell division</keyword>
<comment type="pathway">
    <text evidence="2">Cell wall biogenesis; peptidoglycan biosynthesis.</text>
</comment>
<dbReference type="InterPro" id="IPR013437">
    <property type="entry name" value="FtsW"/>
</dbReference>
<evidence type="ECO:0000313" key="23">
    <source>
        <dbReference type="EMBL" id="MBP2017157.1"/>
    </source>
</evidence>
<dbReference type="Pfam" id="PF01098">
    <property type="entry name" value="FTSW_RODA_SPOVE"/>
    <property type="match status" value="1"/>
</dbReference>
<feature type="transmembrane region" description="Helical" evidence="22">
    <location>
        <begin position="143"/>
        <end position="160"/>
    </location>
</feature>
<evidence type="ECO:0000256" key="14">
    <source>
        <dbReference type="ARBA" id="ARBA00032370"/>
    </source>
</evidence>
<evidence type="ECO:0000256" key="15">
    <source>
        <dbReference type="ARBA" id="ARBA00033270"/>
    </source>
</evidence>
<dbReference type="PANTHER" id="PTHR30474">
    <property type="entry name" value="CELL CYCLE PROTEIN"/>
    <property type="match status" value="1"/>
</dbReference>
<dbReference type="GO" id="GO:0051301">
    <property type="term" value="P:cell division"/>
    <property type="evidence" value="ECO:0007669"/>
    <property type="project" value="UniProtKB-KW"/>
</dbReference>
<keyword evidence="12" id="KW-0131">Cell cycle</keyword>
<evidence type="ECO:0000256" key="12">
    <source>
        <dbReference type="ARBA" id="ARBA00023306"/>
    </source>
</evidence>
<evidence type="ECO:0000256" key="19">
    <source>
        <dbReference type="ARBA" id="ARBA00044770"/>
    </source>
</evidence>
<keyword evidence="3" id="KW-1003">Cell membrane</keyword>
<feature type="transmembrane region" description="Helical" evidence="22">
    <location>
        <begin position="226"/>
        <end position="247"/>
    </location>
</feature>
<comment type="function">
    <text evidence="21">Peptidoglycan polymerase that is essential for cell division.</text>
</comment>
<dbReference type="RefSeq" id="WP_245301983.1">
    <property type="nucleotide sequence ID" value="NZ_JAGGLG010000003.1"/>
</dbReference>
<comment type="similarity">
    <text evidence="16">Belongs to the SEDS family. FtsW subfamily.</text>
</comment>
<evidence type="ECO:0000256" key="5">
    <source>
        <dbReference type="ARBA" id="ARBA00022676"/>
    </source>
</evidence>
<protein>
    <recommendedName>
        <fullName evidence="17">Probable peptidoglycan glycosyltransferase FtsW</fullName>
        <ecNumber evidence="19">2.4.99.28</ecNumber>
    </recommendedName>
    <alternativeName>
        <fullName evidence="18">Cell division protein FtsW</fullName>
    </alternativeName>
    <alternativeName>
        <fullName evidence="15">Cell wall polymerase</fullName>
    </alternativeName>
    <alternativeName>
        <fullName evidence="14">Peptidoglycan polymerase</fullName>
    </alternativeName>
</protein>
<evidence type="ECO:0000256" key="22">
    <source>
        <dbReference type="SAM" id="Phobius"/>
    </source>
</evidence>
<evidence type="ECO:0000256" key="1">
    <source>
        <dbReference type="ARBA" id="ARBA00004651"/>
    </source>
</evidence>
<evidence type="ECO:0000256" key="17">
    <source>
        <dbReference type="ARBA" id="ARBA00041185"/>
    </source>
</evidence>
<feature type="transmembrane region" description="Helical" evidence="22">
    <location>
        <begin position="273"/>
        <end position="293"/>
    </location>
</feature>
<evidence type="ECO:0000256" key="16">
    <source>
        <dbReference type="ARBA" id="ARBA00038053"/>
    </source>
</evidence>
<feature type="transmembrane region" description="Helical" evidence="22">
    <location>
        <begin position="12"/>
        <end position="30"/>
    </location>
</feature>
<keyword evidence="11 22" id="KW-0472">Membrane</keyword>
<evidence type="ECO:0000256" key="18">
    <source>
        <dbReference type="ARBA" id="ARBA00041418"/>
    </source>
</evidence>
<proteinExistence type="inferred from homology"/>
<name>A0ABS4JNN8_9FIRM</name>
<evidence type="ECO:0000256" key="11">
    <source>
        <dbReference type="ARBA" id="ARBA00023136"/>
    </source>
</evidence>
<evidence type="ECO:0000256" key="10">
    <source>
        <dbReference type="ARBA" id="ARBA00022989"/>
    </source>
</evidence>
<comment type="catalytic activity">
    <reaction evidence="20">
        <text>[GlcNAc-(1-&gt;4)-Mur2Ac(oyl-L-Ala-gamma-D-Glu-L-Lys-D-Ala-D-Ala)](n)-di-trans,octa-cis-undecaprenyl diphosphate + beta-D-GlcNAc-(1-&gt;4)-Mur2Ac(oyl-L-Ala-gamma-D-Glu-L-Lys-D-Ala-D-Ala)-di-trans,octa-cis-undecaprenyl diphosphate = [GlcNAc-(1-&gt;4)-Mur2Ac(oyl-L-Ala-gamma-D-Glu-L-Lys-D-Ala-D-Ala)](n+1)-di-trans,octa-cis-undecaprenyl diphosphate + di-trans,octa-cis-undecaprenyl diphosphate + H(+)</text>
        <dbReference type="Rhea" id="RHEA:23708"/>
        <dbReference type="Rhea" id="RHEA-COMP:9602"/>
        <dbReference type="Rhea" id="RHEA-COMP:9603"/>
        <dbReference type="ChEBI" id="CHEBI:15378"/>
        <dbReference type="ChEBI" id="CHEBI:58405"/>
        <dbReference type="ChEBI" id="CHEBI:60033"/>
        <dbReference type="ChEBI" id="CHEBI:78435"/>
        <dbReference type="EC" id="2.4.99.28"/>
    </reaction>
</comment>
<comment type="caution">
    <text evidence="23">The sequence shown here is derived from an EMBL/GenBank/DDBJ whole genome shotgun (WGS) entry which is preliminary data.</text>
</comment>
<keyword evidence="13" id="KW-0961">Cell wall biogenesis/degradation</keyword>
<dbReference type="Proteomes" id="UP001519289">
    <property type="component" value="Unassembled WGS sequence"/>
</dbReference>
<keyword evidence="5" id="KW-0328">Glycosyltransferase</keyword>
<dbReference type="EC" id="2.4.99.28" evidence="19"/>